<feature type="region of interest" description="Disordered" evidence="1">
    <location>
        <begin position="519"/>
        <end position="543"/>
    </location>
</feature>
<evidence type="ECO:0000256" key="1">
    <source>
        <dbReference type="SAM" id="MobiDB-lite"/>
    </source>
</evidence>
<evidence type="ECO:0000313" key="3">
    <source>
        <dbReference type="Proteomes" id="UP001212841"/>
    </source>
</evidence>
<organism evidence="2 3">
    <name type="scientific">Rhizophlyctis rosea</name>
    <dbReference type="NCBI Taxonomy" id="64517"/>
    <lineage>
        <taxon>Eukaryota</taxon>
        <taxon>Fungi</taxon>
        <taxon>Fungi incertae sedis</taxon>
        <taxon>Chytridiomycota</taxon>
        <taxon>Chytridiomycota incertae sedis</taxon>
        <taxon>Chytridiomycetes</taxon>
        <taxon>Rhizophlyctidales</taxon>
        <taxon>Rhizophlyctidaceae</taxon>
        <taxon>Rhizophlyctis</taxon>
    </lineage>
</organism>
<sequence>MAVRHVKEKGLKAWKGFVSHKRDLVRRLHSIQAEKDRVRVRGMFEIWRGEVQEKQRRRRALAEMTAEHVLRLKKEYLGKWIRAWRLRKSLEATRMALLGGVMERWKRRIRYVTILLEAQRMTVAHAQRRRILKESFEGWKKRARKIEAKRVVAEDALYHRILRRYMGRWKGNTLKWQMAMAVYGRTWEEERTRIKCWGVWKDRTATRVNIREEVALRNAREVLDRRKVGVIFEGWKILTKRRMRLDILLQVSEVQMQEVTLISVPCSVSGWKARQLNESVAEAKMRRKFLRRSIGEWRVQARNASARRQALIRLRHARLMERQKRIIRAWRAWTRDRALLRAREDLFGKGLERQKMGIVLSAWWGVWQGRRLRILEKEFAERHSKRVVRWTLREWRQGVLEKKAYRFLISSMVSRCWNVWRERHQDVFYEKLADGVWVQRTVGCMFYRWMWRYRHRAYDVGNDSFLSEFGGEGANVTQLVAAKYEKVAFNGNPSDFLRMTPLERALHTIQPLFFYLPSSSPTAHPPSSPTRRLQPPTSPRKTRQPILTSLFNEWHHFADLRKFDLQKASTIHIAHVKYRSFIHWRNLFLKHLRMMQVVSRVRALWNARSVRSDFLTWLELSRLRRRNREAAEVFCDFVRVRRAVRVWRGRCGDVRDMESVAEVAWRWKVLEAWFGVWRVEKERMAAGREEERVLAFVGEWRERKVLERGFDGLKGVVREGRKRGEEAGRVFVRARLGSMFRRWREKVDVRIVERAKMERAEEFRVRRLKGRVLGCLKGSRAEGERLEEVERAILSRKRARWFILWLARSRRKELLGRRVAALQEFMHGQWMRALAGYFGAWRIQTHKTHNLENARRMFAHRLATRNGLNSLDFRGSRVGMDDPDRVRRLLVLRKTLALWRKRLRNESVAREFCWGWALRRGVRQWKEWSVEEKAMRQARETALITVREGRARKMCFKIWFRRYSERIREERRRRLLRLIFAKWRDWARMRRLARRVVMVRVMRRWVDGVGAKEELLDLASQQHDDNVTKRCFDSWRRALVRKRDERHIEFRRSVQREAEERVAKRVNRLDEMGRAFGRRRLLRKGWSLWRMEWKKRRFEEGRKEIFADTWAETALKRRVLRAWIDYRIGLLSGSRYPMAAGDGLRRPTGPVR</sequence>
<comment type="caution">
    <text evidence="2">The sequence shown here is derived from an EMBL/GenBank/DDBJ whole genome shotgun (WGS) entry which is preliminary data.</text>
</comment>
<name>A0AAD5SD25_9FUNG</name>
<proteinExistence type="predicted"/>
<dbReference type="AlphaFoldDB" id="A0AAD5SD25"/>
<keyword evidence="3" id="KW-1185">Reference proteome</keyword>
<evidence type="ECO:0008006" key="4">
    <source>
        <dbReference type="Google" id="ProtNLM"/>
    </source>
</evidence>
<evidence type="ECO:0000313" key="2">
    <source>
        <dbReference type="EMBL" id="KAJ3050957.1"/>
    </source>
</evidence>
<dbReference type="EMBL" id="JADGJD010000452">
    <property type="protein sequence ID" value="KAJ3050957.1"/>
    <property type="molecule type" value="Genomic_DNA"/>
</dbReference>
<gene>
    <name evidence="2" type="ORF">HK097_008067</name>
</gene>
<reference evidence="2" key="1">
    <citation type="submission" date="2020-05" db="EMBL/GenBank/DDBJ databases">
        <title>Phylogenomic resolution of chytrid fungi.</title>
        <authorList>
            <person name="Stajich J.E."/>
            <person name="Amses K."/>
            <person name="Simmons R."/>
            <person name="Seto K."/>
            <person name="Myers J."/>
            <person name="Bonds A."/>
            <person name="Quandt C.A."/>
            <person name="Barry K."/>
            <person name="Liu P."/>
            <person name="Grigoriev I."/>
            <person name="Longcore J.E."/>
            <person name="James T.Y."/>
        </authorList>
    </citation>
    <scope>NUCLEOTIDE SEQUENCE</scope>
    <source>
        <strain evidence="2">JEL0318</strain>
    </source>
</reference>
<accession>A0AAD5SD25</accession>
<dbReference type="Proteomes" id="UP001212841">
    <property type="component" value="Unassembled WGS sequence"/>
</dbReference>
<protein>
    <recommendedName>
        <fullName evidence="4">Sfi1 spindle body domain-containing protein</fullName>
    </recommendedName>
</protein>